<evidence type="ECO:0000313" key="3">
    <source>
        <dbReference type="Proteomes" id="UP000242972"/>
    </source>
</evidence>
<dbReference type="InterPro" id="IPR011726">
    <property type="entry name" value="KdpF"/>
</dbReference>
<keyword evidence="1" id="KW-0812">Transmembrane</keyword>
<comment type="caution">
    <text evidence="2">The sequence shown here is derived from an EMBL/GenBank/DDBJ whole genome shotgun (WGS) entry which is preliminary data.</text>
</comment>
<dbReference type="Pfam" id="PF09604">
    <property type="entry name" value="Potass_KdpF"/>
    <property type="match status" value="1"/>
</dbReference>
<dbReference type="EMBL" id="PXYW01000040">
    <property type="protein sequence ID" value="PSR32461.1"/>
    <property type="molecule type" value="Genomic_DNA"/>
</dbReference>
<dbReference type="Proteomes" id="UP000242972">
    <property type="component" value="Unassembled WGS sequence"/>
</dbReference>
<organism evidence="2 3">
    <name type="scientific">Sulfobacillus benefaciens</name>
    <dbReference type="NCBI Taxonomy" id="453960"/>
    <lineage>
        <taxon>Bacteria</taxon>
        <taxon>Bacillati</taxon>
        <taxon>Bacillota</taxon>
        <taxon>Clostridia</taxon>
        <taxon>Eubacteriales</taxon>
        <taxon>Clostridiales Family XVII. Incertae Sedis</taxon>
        <taxon>Sulfobacillus</taxon>
    </lineage>
</organism>
<sequence>MPCENFRTRSARTMGNWVLLGLSIALMGYLLYVIVHPEKF</sequence>
<dbReference type="AlphaFoldDB" id="A0A2T2XD74"/>
<keyword evidence="1" id="KW-0472">Membrane</keyword>
<protein>
    <submittedName>
        <fullName evidence="2">K(+)-transporting ATPase subunit F</fullName>
    </submittedName>
</protein>
<proteinExistence type="predicted"/>
<evidence type="ECO:0000256" key="1">
    <source>
        <dbReference type="SAM" id="Phobius"/>
    </source>
</evidence>
<keyword evidence="1" id="KW-1133">Transmembrane helix</keyword>
<dbReference type="NCBIfam" id="TIGR02115">
    <property type="entry name" value="potass_kdpF"/>
    <property type="match status" value="1"/>
</dbReference>
<evidence type="ECO:0000313" key="2">
    <source>
        <dbReference type="EMBL" id="PSR32461.1"/>
    </source>
</evidence>
<gene>
    <name evidence="2" type="primary">kdpF</name>
    <name evidence="2" type="ORF">C7B46_14165</name>
</gene>
<dbReference type="GO" id="GO:0005886">
    <property type="term" value="C:plasma membrane"/>
    <property type="evidence" value="ECO:0007669"/>
    <property type="project" value="InterPro"/>
</dbReference>
<accession>A0A2T2XD74</accession>
<dbReference type="GO" id="GO:0008556">
    <property type="term" value="F:P-type potassium transmembrane transporter activity"/>
    <property type="evidence" value="ECO:0007669"/>
    <property type="project" value="InterPro"/>
</dbReference>
<reference evidence="2 3" key="1">
    <citation type="journal article" date="2014" name="BMC Genomics">
        <title>Comparison of environmental and isolate Sulfobacillus genomes reveals diverse carbon, sulfur, nitrogen, and hydrogen metabolisms.</title>
        <authorList>
            <person name="Justice N.B."/>
            <person name="Norman A."/>
            <person name="Brown C.T."/>
            <person name="Singh A."/>
            <person name="Thomas B.C."/>
            <person name="Banfield J.F."/>
        </authorList>
    </citation>
    <scope>NUCLEOTIDE SEQUENCE [LARGE SCALE GENOMIC DNA]</scope>
    <source>
        <strain evidence="2">AMDSBA4</strain>
    </source>
</reference>
<name>A0A2T2XD74_9FIRM</name>
<feature type="transmembrane region" description="Helical" evidence="1">
    <location>
        <begin position="17"/>
        <end position="35"/>
    </location>
</feature>